<dbReference type="Pfam" id="PF02230">
    <property type="entry name" value="Abhydrolase_2"/>
    <property type="match status" value="1"/>
</dbReference>
<evidence type="ECO:0000259" key="4">
    <source>
        <dbReference type="Pfam" id="PF02230"/>
    </source>
</evidence>
<dbReference type="Proteomes" id="UP000035681">
    <property type="component" value="Unplaced"/>
</dbReference>
<dbReference type="STRING" id="6248.A0A0K0DT87"/>
<name>A0A0K0DT87_STRER</name>
<proteinExistence type="inferred from homology"/>
<evidence type="ECO:0000256" key="1">
    <source>
        <dbReference type="ARBA" id="ARBA00006499"/>
    </source>
</evidence>
<accession>A0A0K0DT87</accession>
<evidence type="ECO:0000256" key="3">
    <source>
        <dbReference type="ARBA" id="ARBA00022801"/>
    </source>
</evidence>
<comment type="similarity">
    <text evidence="1">Belongs to the AB hydrolase superfamily. AB hydrolase 2 family.</text>
</comment>
<dbReference type="GO" id="GO:0008474">
    <property type="term" value="F:palmitoyl-(protein) hydrolase activity"/>
    <property type="evidence" value="ECO:0007669"/>
    <property type="project" value="UniProtKB-EC"/>
</dbReference>
<feature type="domain" description="Phospholipase/carboxylesterase/thioesterase" evidence="4">
    <location>
        <begin position="12"/>
        <end position="220"/>
    </location>
</feature>
<dbReference type="InterPro" id="IPR029058">
    <property type="entry name" value="AB_hydrolase_fold"/>
</dbReference>
<keyword evidence="3" id="KW-0378">Hydrolase</keyword>
<dbReference type="GO" id="GO:0005737">
    <property type="term" value="C:cytoplasm"/>
    <property type="evidence" value="ECO:0007669"/>
    <property type="project" value="TreeGrafter"/>
</dbReference>
<reference evidence="6" key="1">
    <citation type="submission" date="2015-08" db="UniProtKB">
        <authorList>
            <consortium name="WormBaseParasite"/>
        </authorList>
    </citation>
    <scope>IDENTIFICATION</scope>
</reference>
<sequence length="223" mass="25217">MIKAVASIPPLIIPALTNHTATVIFLHGRGDTAYGWVESFKKEVRLPHVKYILPTAVRRPYSFYEGEVMTAWYDVHNNNGKRMEDDVSVEEGRQYIYQLIEKEKEMGIPYNRIVLGGFSMGGCLSLYSTLSAPFKLAGAITMSCYLLQKHLFPGICTHNNETPIWLGTGDQDAIIDISLVNESVDIINKCNSDLLFQIYKGLDHSVTRQELDDCKDFLKRIIP</sequence>
<organism evidence="6">
    <name type="scientific">Strongyloides stercoralis</name>
    <name type="common">Threadworm</name>
    <dbReference type="NCBI Taxonomy" id="6248"/>
    <lineage>
        <taxon>Eukaryota</taxon>
        <taxon>Metazoa</taxon>
        <taxon>Ecdysozoa</taxon>
        <taxon>Nematoda</taxon>
        <taxon>Chromadorea</taxon>
        <taxon>Rhabditida</taxon>
        <taxon>Tylenchina</taxon>
        <taxon>Panagrolaimomorpha</taxon>
        <taxon>Strongyloidoidea</taxon>
        <taxon>Strongyloididae</taxon>
        <taxon>Strongyloides</taxon>
    </lineage>
</organism>
<dbReference type="Gene3D" id="3.40.50.1820">
    <property type="entry name" value="alpha/beta hydrolase"/>
    <property type="match status" value="1"/>
</dbReference>
<evidence type="ECO:0000313" key="5">
    <source>
        <dbReference type="Proteomes" id="UP000035681"/>
    </source>
</evidence>
<dbReference type="AlphaFoldDB" id="A0A0K0DT87"/>
<dbReference type="WBParaSite" id="TCONS_00009279.p1">
    <property type="protein sequence ID" value="TCONS_00009279.p1"/>
    <property type="gene ID" value="XLOC_007107"/>
</dbReference>
<evidence type="ECO:0000256" key="2">
    <source>
        <dbReference type="ARBA" id="ARBA00012423"/>
    </source>
</evidence>
<keyword evidence="5" id="KW-1185">Reference proteome</keyword>
<dbReference type="PANTHER" id="PTHR10655:SF17">
    <property type="entry name" value="LYSOPHOSPHOLIPASE-LIKE PROTEIN 1"/>
    <property type="match status" value="1"/>
</dbReference>
<dbReference type="InterPro" id="IPR050565">
    <property type="entry name" value="LYPA1-2/EST-like"/>
</dbReference>
<dbReference type="SUPFAM" id="SSF53474">
    <property type="entry name" value="alpha/beta-Hydrolases"/>
    <property type="match status" value="1"/>
</dbReference>
<dbReference type="WBParaSite" id="SSTP_0000044800.1">
    <property type="protein sequence ID" value="SSTP_0000044800.1"/>
    <property type="gene ID" value="SSTP_0000044800"/>
</dbReference>
<evidence type="ECO:0000313" key="6">
    <source>
        <dbReference type="WBParaSite" id="SSTP_0000044800.1"/>
    </source>
</evidence>
<dbReference type="PANTHER" id="PTHR10655">
    <property type="entry name" value="LYSOPHOSPHOLIPASE-RELATED"/>
    <property type="match status" value="1"/>
</dbReference>
<dbReference type="InterPro" id="IPR003140">
    <property type="entry name" value="PLipase/COase/thioEstase"/>
</dbReference>
<dbReference type="EC" id="3.1.2.22" evidence="2"/>
<protein>
    <recommendedName>
        <fullName evidence="2">palmitoyl-protein hydrolase</fullName>
        <ecNumber evidence="2">3.1.2.22</ecNumber>
    </recommendedName>
</protein>
<dbReference type="GO" id="GO:0052689">
    <property type="term" value="F:carboxylic ester hydrolase activity"/>
    <property type="evidence" value="ECO:0007669"/>
    <property type="project" value="TreeGrafter"/>
</dbReference>